<evidence type="ECO:0000313" key="2">
    <source>
        <dbReference type="Proteomes" id="UP000075243"/>
    </source>
</evidence>
<dbReference type="Proteomes" id="UP000075243">
    <property type="component" value="Chromosome 3"/>
</dbReference>
<name>A0A151TQ21_CAJCA</name>
<protein>
    <submittedName>
        <fullName evidence="1">Uncharacterized protein</fullName>
    </submittedName>
</protein>
<sequence length="70" mass="8441">MNYEFSNRHQFSVSFQGVRYRLQYFVSHGNNLKNENDVFNLRNASLRNMISRIFDIFKSSFIISQCYISF</sequence>
<gene>
    <name evidence="1" type="ORF">KK1_008324</name>
</gene>
<organism evidence="1 2">
    <name type="scientific">Cajanus cajan</name>
    <name type="common">Pigeon pea</name>
    <name type="synonym">Cajanus indicus</name>
    <dbReference type="NCBI Taxonomy" id="3821"/>
    <lineage>
        <taxon>Eukaryota</taxon>
        <taxon>Viridiplantae</taxon>
        <taxon>Streptophyta</taxon>
        <taxon>Embryophyta</taxon>
        <taxon>Tracheophyta</taxon>
        <taxon>Spermatophyta</taxon>
        <taxon>Magnoliopsida</taxon>
        <taxon>eudicotyledons</taxon>
        <taxon>Gunneridae</taxon>
        <taxon>Pentapetalae</taxon>
        <taxon>rosids</taxon>
        <taxon>fabids</taxon>
        <taxon>Fabales</taxon>
        <taxon>Fabaceae</taxon>
        <taxon>Papilionoideae</taxon>
        <taxon>50 kb inversion clade</taxon>
        <taxon>NPAAA clade</taxon>
        <taxon>indigoferoid/millettioid clade</taxon>
        <taxon>Phaseoleae</taxon>
        <taxon>Cajanus</taxon>
    </lineage>
</organism>
<dbReference type="Gramene" id="C.cajan_08080.t">
    <property type="protein sequence ID" value="C.cajan_08080.t.cds1"/>
    <property type="gene ID" value="C.cajan_08080"/>
</dbReference>
<reference evidence="1 2" key="1">
    <citation type="journal article" date="2012" name="Nat. Biotechnol.">
        <title>Draft genome sequence of pigeonpea (Cajanus cajan), an orphan legume crop of resource-poor farmers.</title>
        <authorList>
            <person name="Varshney R.K."/>
            <person name="Chen W."/>
            <person name="Li Y."/>
            <person name="Bharti A.K."/>
            <person name="Saxena R.K."/>
            <person name="Schlueter J.A."/>
            <person name="Donoghue M.T."/>
            <person name="Azam S."/>
            <person name="Fan G."/>
            <person name="Whaley A.M."/>
            <person name="Farmer A.D."/>
            <person name="Sheridan J."/>
            <person name="Iwata A."/>
            <person name="Tuteja R."/>
            <person name="Penmetsa R.V."/>
            <person name="Wu W."/>
            <person name="Upadhyaya H.D."/>
            <person name="Yang S.P."/>
            <person name="Shah T."/>
            <person name="Saxena K.B."/>
            <person name="Michael T."/>
            <person name="McCombie W.R."/>
            <person name="Yang B."/>
            <person name="Zhang G."/>
            <person name="Yang H."/>
            <person name="Wang J."/>
            <person name="Spillane C."/>
            <person name="Cook D.R."/>
            <person name="May G.D."/>
            <person name="Xu X."/>
            <person name="Jackson S.A."/>
        </authorList>
    </citation>
    <scope>NUCLEOTIDE SEQUENCE [LARGE SCALE GENOMIC DNA]</scope>
    <source>
        <strain evidence="2">cv. Asha</strain>
    </source>
</reference>
<accession>A0A151TQ21</accession>
<dbReference type="AlphaFoldDB" id="A0A151TQ21"/>
<keyword evidence="2" id="KW-1185">Reference proteome</keyword>
<proteinExistence type="predicted"/>
<dbReference type="EMBL" id="CM003605">
    <property type="protein sequence ID" value="KYP69139.1"/>
    <property type="molecule type" value="Genomic_DNA"/>
</dbReference>
<evidence type="ECO:0000313" key="1">
    <source>
        <dbReference type="EMBL" id="KYP69139.1"/>
    </source>
</evidence>